<dbReference type="FunFam" id="1.10.3470.10:FF:000001">
    <property type="entry name" value="Vitamin B12 ABC transporter permease BtuC"/>
    <property type="match status" value="1"/>
</dbReference>
<keyword evidence="5 9" id="KW-0812">Transmembrane</keyword>
<sequence>MTRLSRPSAPSGDKDAPVGGEIVPPGGRSVAARRAPRRAAGLGLAPASAACFFLLASMLAALLAGAADMAPGKVALQLLDWLPFVSLDSGLAPVERALLFELRLPRVLLAAIVGGLLACAGAGYQGVFRNPLADPYLLGAAAGAGLTTTAAIVFMKGDGSALVVPVAAFAGAVGGVLLAYALGNVAGRGGGTATLVLAGVAVTSFLSAVQTFLQQLNVEELQRIYSWILGNVGGGWDQVWLVAPYALVSVVVLLLYGRLLDVLSVGDDEAASLGLDVARVRLVVLLAASLATASAVAVSGLIGFVGIVVPHVVRRLAGGSYRVVLPISLVGGGAFLVLADLIARTVIAPAELPIGVVTAFVGAPFFVAVLRLTRRVDT</sequence>
<evidence type="ECO:0000256" key="3">
    <source>
        <dbReference type="ARBA" id="ARBA00022448"/>
    </source>
</evidence>
<dbReference type="InterPro" id="IPR037294">
    <property type="entry name" value="ABC_BtuC-like"/>
</dbReference>
<evidence type="ECO:0000313" key="11">
    <source>
        <dbReference type="Proteomes" id="UP001143474"/>
    </source>
</evidence>
<evidence type="ECO:0000256" key="2">
    <source>
        <dbReference type="ARBA" id="ARBA00007935"/>
    </source>
</evidence>
<evidence type="ECO:0000256" key="6">
    <source>
        <dbReference type="ARBA" id="ARBA00022989"/>
    </source>
</evidence>
<feature type="transmembrane region" description="Helical" evidence="9">
    <location>
        <begin position="74"/>
        <end position="94"/>
    </location>
</feature>
<feature type="transmembrane region" description="Helical" evidence="9">
    <location>
        <begin position="136"/>
        <end position="155"/>
    </location>
</feature>
<dbReference type="PANTHER" id="PTHR30472">
    <property type="entry name" value="FERRIC ENTEROBACTIN TRANSPORT SYSTEM PERMEASE PROTEIN"/>
    <property type="match status" value="1"/>
</dbReference>
<feature type="transmembrane region" description="Helical" evidence="9">
    <location>
        <begin position="280"/>
        <end position="309"/>
    </location>
</feature>
<comment type="caution">
    <text evidence="10">The sequence shown here is derived from an EMBL/GenBank/DDBJ whole genome shotgun (WGS) entry which is preliminary data.</text>
</comment>
<keyword evidence="6 9" id="KW-1133">Transmembrane helix</keyword>
<feature type="region of interest" description="Disordered" evidence="8">
    <location>
        <begin position="1"/>
        <end position="28"/>
    </location>
</feature>
<name>A0A9W6I3H4_9ACTN</name>
<proteinExistence type="inferred from homology"/>
<organism evidence="10 11">
    <name type="scientific">Streptosporangium carneum</name>
    <dbReference type="NCBI Taxonomy" id="47481"/>
    <lineage>
        <taxon>Bacteria</taxon>
        <taxon>Bacillati</taxon>
        <taxon>Actinomycetota</taxon>
        <taxon>Actinomycetes</taxon>
        <taxon>Streptosporangiales</taxon>
        <taxon>Streptosporangiaceae</taxon>
        <taxon>Streptosporangium</taxon>
    </lineage>
</organism>
<dbReference type="GO" id="GO:0005886">
    <property type="term" value="C:plasma membrane"/>
    <property type="evidence" value="ECO:0007669"/>
    <property type="project" value="UniProtKB-SubCell"/>
</dbReference>
<dbReference type="Proteomes" id="UP001143474">
    <property type="component" value="Unassembled WGS sequence"/>
</dbReference>
<comment type="similarity">
    <text evidence="2">Belongs to the binding-protein-dependent transport system permease family. FecCD subfamily.</text>
</comment>
<feature type="transmembrane region" description="Helical" evidence="9">
    <location>
        <begin position="195"/>
        <end position="218"/>
    </location>
</feature>
<reference evidence="10" key="2">
    <citation type="submission" date="2023-01" db="EMBL/GenBank/DDBJ databases">
        <authorList>
            <person name="Sun Q."/>
            <person name="Evtushenko L."/>
        </authorList>
    </citation>
    <scope>NUCLEOTIDE SEQUENCE</scope>
    <source>
        <strain evidence="10">VKM Ac-2007</strain>
    </source>
</reference>
<evidence type="ECO:0000256" key="4">
    <source>
        <dbReference type="ARBA" id="ARBA00022475"/>
    </source>
</evidence>
<dbReference type="PANTHER" id="PTHR30472:SF25">
    <property type="entry name" value="ABC TRANSPORTER PERMEASE PROTEIN MJ0876-RELATED"/>
    <property type="match status" value="1"/>
</dbReference>
<keyword evidence="11" id="KW-1185">Reference proteome</keyword>
<feature type="transmembrane region" description="Helical" evidence="9">
    <location>
        <begin position="239"/>
        <end position="260"/>
    </location>
</feature>
<feature type="transmembrane region" description="Helical" evidence="9">
    <location>
        <begin position="162"/>
        <end position="183"/>
    </location>
</feature>
<dbReference type="CDD" id="cd06550">
    <property type="entry name" value="TM_ABC_iron-siderophores_like"/>
    <property type="match status" value="1"/>
</dbReference>
<evidence type="ECO:0000256" key="8">
    <source>
        <dbReference type="SAM" id="MobiDB-lite"/>
    </source>
</evidence>
<dbReference type="Gene3D" id="1.10.3470.10">
    <property type="entry name" value="ABC transporter involved in vitamin B12 uptake, BtuC"/>
    <property type="match status" value="1"/>
</dbReference>
<feature type="transmembrane region" description="Helical" evidence="9">
    <location>
        <begin position="42"/>
        <end position="62"/>
    </location>
</feature>
<protein>
    <submittedName>
        <fullName evidence="10">ABC transporter permease</fullName>
    </submittedName>
</protein>
<dbReference type="InterPro" id="IPR000522">
    <property type="entry name" value="ABC_transptr_permease_BtuC"/>
</dbReference>
<evidence type="ECO:0000256" key="1">
    <source>
        <dbReference type="ARBA" id="ARBA00004651"/>
    </source>
</evidence>
<feature type="transmembrane region" description="Helical" evidence="9">
    <location>
        <begin position="106"/>
        <end position="124"/>
    </location>
</feature>
<dbReference type="EMBL" id="BSEV01000007">
    <property type="protein sequence ID" value="GLK10294.1"/>
    <property type="molecule type" value="Genomic_DNA"/>
</dbReference>
<dbReference type="GO" id="GO:0022857">
    <property type="term" value="F:transmembrane transporter activity"/>
    <property type="evidence" value="ECO:0007669"/>
    <property type="project" value="InterPro"/>
</dbReference>
<keyword evidence="4" id="KW-1003">Cell membrane</keyword>
<comment type="subcellular location">
    <subcellularLocation>
        <location evidence="1">Cell membrane</location>
        <topology evidence="1">Multi-pass membrane protein</topology>
    </subcellularLocation>
</comment>
<feature type="transmembrane region" description="Helical" evidence="9">
    <location>
        <begin position="354"/>
        <end position="373"/>
    </location>
</feature>
<gene>
    <name evidence="10" type="ORF">GCM10017600_37000</name>
</gene>
<evidence type="ECO:0000256" key="9">
    <source>
        <dbReference type="SAM" id="Phobius"/>
    </source>
</evidence>
<keyword evidence="3" id="KW-0813">Transport</keyword>
<evidence type="ECO:0000313" key="10">
    <source>
        <dbReference type="EMBL" id="GLK10294.1"/>
    </source>
</evidence>
<feature type="transmembrane region" description="Helical" evidence="9">
    <location>
        <begin position="321"/>
        <end position="342"/>
    </location>
</feature>
<dbReference type="AlphaFoldDB" id="A0A9W6I3H4"/>
<dbReference type="Pfam" id="PF01032">
    <property type="entry name" value="FecCD"/>
    <property type="match status" value="1"/>
</dbReference>
<keyword evidence="7 9" id="KW-0472">Membrane</keyword>
<evidence type="ECO:0000256" key="7">
    <source>
        <dbReference type="ARBA" id="ARBA00023136"/>
    </source>
</evidence>
<reference evidence="10" key="1">
    <citation type="journal article" date="2014" name="Int. J. Syst. Evol. Microbiol.">
        <title>Complete genome sequence of Corynebacterium casei LMG S-19264T (=DSM 44701T), isolated from a smear-ripened cheese.</title>
        <authorList>
            <consortium name="US DOE Joint Genome Institute (JGI-PGF)"/>
            <person name="Walter F."/>
            <person name="Albersmeier A."/>
            <person name="Kalinowski J."/>
            <person name="Ruckert C."/>
        </authorList>
    </citation>
    <scope>NUCLEOTIDE SEQUENCE</scope>
    <source>
        <strain evidence="10">VKM Ac-2007</strain>
    </source>
</reference>
<accession>A0A9W6I3H4</accession>
<dbReference type="SUPFAM" id="SSF81345">
    <property type="entry name" value="ABC transporter involved in vitamin B12 uptake, BtuC"/>
    <property type="match status" value="1"/>
</dbReference>
<evidence type="ECO:0000256" key="5">
    <source>
        <dbReference type="ARBA" id="ARBA00022692"/>
    </source>
</evidence>